<dbReference type="InterPro" id="IPR004367">
    <property type="entry name" value="Cyclin_C-dom"/>
</dbReference>
<dbReference type="Pfam" id="PF02984">
    <property type="entry name" value="Cyclin_C"/>
    <property type="match status" value="1"/>
</dbReference>
<dbReference type="Gene3D" id="1.10.472.10">
    <property type="entry name" value="Cyclin-like"/>
    <property type="match status" value="1"/>
</dbReference>
<evidence type="ECO:0000259" key="1">
    <source>
        <dbReference type="Pfam" id="PF02984"/>
    </source>
</evidence>
<dbReference type="EMBL" id="GEDG01012830">
    <property type="protein sequence ID" value="JAP25871.1"/>
    <property type="molecule type" value="Transcribed_RNA"/>
</dbReference>
<reference evidence="2" key="1">
    <citation type="submission" date="2015-12" db="EMBL/GenBank/DDBJ databases">
        <title>Gene expression during late stages of embryo sac development: a critical building block for successful pollen-pistil interactions.</title>
        <authorList>
            <person name="Liu Y."/>
            <person name="Joly V."/>
            <person name="Sabar M."/>
            <person name="Matton D.P."/>
        </authorList>
    </citation>
    <scope>NUCLEOTIDE SEQUENCE</scope>
</reference>
<dbReference type="InterPro" id="IPR036915">
    <property type="entry name" value="Cyclin-like_sf"/>
</dbReference>
<feature type="domain" description="Cyclin C-terminal" evidence="1">
    <location>
        <begin position="17"/>
        <end position="58"/>
    </location>
</feature>
<dbReference type="AlphaFoldDB" id="A0A0V0HZW1"/>
<evidence type="ECO:0000313" key="2">
    <source>
        <dbReference type="EMBL" id="JAP25871.1"/>
    </source>
</evidence>
<dbReference type="SUPFAM" id="SSF47954">
    <property type="entry name" value="Cyclin-like"/>
    <property type="match status" value="1"/>
</dbReference>
<proteinExistence type="predicted"/>
<organism evidence="2">
    <name type="scientific">Solanum chacoense</name>
    <name type="common">Chaco potato</name>
    <dbReference type="NCBI Taxonomy" id="4108"/>
    <lineage>
        <taxon>Eukaryota</taxon>
        <taxon>Viridiplantae</taxon>
        <taxon>Streptophyta</taxon>
        <taxon>Embryophyta</taxon>
        <taxon>Tracheophyta</taxon>
        <taxon>Spermatophyta</taxon>
        <taxon>Magnoliopsida</taxon>
        <taxon>eudicotyledons</taxon>
        <taxon>Gunneridae</taxon>
        <taxon>Pentapetalae</taxon>
        <taxon>asterids</taxon>
        <taxon>lamiids</taxon>
        <taxon>Solanales</taxon>
        <taxon>Solanaceae</taxon>
        <taxon>Solanoideae</taxon>
        <taxon>Solaneae</taxon>
        <taxon>Solanum</taxon>
    </lineage>
</organism>
<sequence>MESVVLNYLKFEMTALTAKCFLRRFVRVAQGLNEVLSLQLEHLASYIAELSLFEYNMFFLCSITHCYFCNFLGQIYFSSFRETLELYLEALYFVPTL</sequence>
<name>A0A0V0HZW1_SOLCH</name>
<protein>
    <submittedName>
        <fullName evidence="2">Putative ovule protein</fullName>
    </submittedName>
</protein>
<accession>A0A0V0HZW1</accession>